<dbReference type="InterPro" id="IPR000639">
    <property type="entry name" value="Epox_hydrolase-like"/>
</dbReference>
<keyword evidence="4" id="KW-1185">Reference proteome</keyword>
<dbReference type="Pfam" id="PF00561">
    <property type="entry name" value="Abhydrolase_1"/>
    <property type="match status" value="1"/>
</dbReference>
<name>A0A5Q2RRV6_9ACTN</name>
<proteinExistence type="predicted"/>
<evidence type="ECO:0000256" key="1">
    <source>
        <dbReference type="ARBA" id="ARBA00022801"/>
    </source>
</evidence>
<feature type="domain" description="AB hydrolase-1" evidence="2">
    <location>
        <begin position="28"/>
        <end position="136"/>
    </location>
</feature>
<sequence>MLLTEGRATVGDIELAYLDTGGDGPLALCLHGFPDTAWGWRHLLPELADAGYRAVAPFMRGYAPSGLAPDGVYQTGALASDAVGLHEALGGDADAVVIGHDWGAPAAYGAANLAPDRFRRVVGAAVPPGGAMARAFLDPAQLRRSWYMFFFQHPLADAVVPMDDLAFIGGLWDDWSPGYDHAEDLAHVRDALGDPAHLAAALGYYRATLGDGPRDPSLDEAQAATGRLPDQPLLYLHGVDDGCVGIDVATSVSSELPDGSRMVAVDGAGHFLQLEQPTIVNELVLSFLAEG</sequence>
<organism evidence="3 4">
    <name type="scientific">Actinomarinicola tropica</name>
    <dbReference type="NCBI Taxonomy" id="2789776"/>
    <lineage>
        <taxon>Bacteria</taxon>
        <taxon>Bacillati</taxon>
        <taxon>Actinomycetota</taxon>
        <taxon>Acidimicrobiia</taxon>
        <taxon>Acidimicrobiales</taxon>
        <taxon>Iamiaceae</taxon>
        <taxon>Actinomarinicola</taxon>
    </lineage>
</organism>
<dbReference type="GO" id="GO:0016787">
    <property type="term" value="F:hydrolase activity"/>
    <property type="evidence" value="ECO:0007669"/>
    <property type="project" value="UniProtKB-KW"/>
</dbReference>
<evidence type="ECO:0000259" key="2">
    <source>
        <dbReference type="Pfam" id="PF00561"/>
    </source>
</evidence>
<keyword evidence="1 3" id="KW-0378">Hydrolase</keyword>
<dbReference type="InterPro" id="IPR000073">
    <property type="entry name" value="AB_hydrolase_1"/>
</dbReference>
<dbReference type="PRINTS" id="PR00412">
    <property type="entry name" value="EPOXHYDRLASE"/>
</dbReference>
<accession>A0A5Q2RRV6</accession>
<dbReference type="Proteomes" id="UP000334019">
    <property type="component" value="Chromosome"/>
</dbReference>
<dbReference type="SUPFAM" id="SSF53474">
    <property type="entry name" value="alpha/beta-Hydrolases"/>
    <property type="match status" value="1"/>
</dbReference>
<evidence type="ECO:0000313" key="3">
    <source>
        <dbReference type="EMBL" id="QGG95925.1"/>
    </source>
</evidence>
<dbReference type="RefSeq" id="WP_153760031.1">
    <property type="nucleotide sequence ID" value="NZ_CP045851.1"/>
</dbReference>
<reference evidence="3 4" key="1">
    <citation type="submission" date="2019-11" db="EMBL/GenBank/DDBJ databases">
        <authorList>
            <person name="He Y."/>
        </authorList>
    </citation>
    <scope>NUCLEOTIDE SEQUENCE [LARGE SCALE GENOMIC DNA]</scope>
    <source>
        <strain evidence="3 4">SCSIO 58843</strain>
    </source>
</reference>
<protein>
    <submittedName>
        <fullName evidence="3">Alpha/beta fold hydrolase</fullName>
    </submittedName>
</protein>
<gene>
    <name evidence="3" type="ORF">GH723_12915</name>
</gene>
<dbReference type="InterPro" id="IPR029058">
    <property type="entry name" value="AB_hydrolase_fold"/>
</dbReference>
<dbReference type="PANTHER" id="PTHR43329">
    <property type="entry name" value="EPOXIDE HYDROLASE"/>
    <property type="match status" value="1"/>
</dbReference>
<dbReference type="KEGG" id="atq:GH723_12915"/>
<dbReference type="Gene3D" id="3.40.50.1820">
    <property type="entry name" value="alpha/beta hydrolase"/>
    <property type="match status" value="1"/>
</dbReference>
<dbReference type="AlphaFoldDB" id="A0A5Q2RRV6"/>
<dbReference type="EMBL" id="CP045851">
    <property type="protein sequence ID" value="QGG95925.1"/>
    <property type="molecule type" value="Genomic_DNA"/>
</dbReference>
<evidence type="ECO:0000313" key="4">
    <source>
        <dbReference type="Proteomes" id="UP000334019"/>
    </source>
</evidence>